<organism evidence="2 3">
    <name type="scientific">Candidatus Methanoperedens nitratireducens</name>
    <dbReference type="NCBI Taxonomy" id="1392998"/>
    <lineage>
        <taxon>Archaea</taxon>
        <taxon>Methanobacteriati</taxon>
        <taxon>Methanobacteriota</taxon>
        <taxon>Stenosarchaea group</taxon>
        <taxon>Methanomicrobia</taxon>
        <taxon>Methanosarcinales</taxon>
        <taxon>ANME-2 cluster</taxon>
        <taxon>Candidatus Methanoperedentaceae</taxon>
        <taxon>Candidatus Methanoperedens</taxon>
    </lineage>
</organism>
<dbReference type="OrthoDB" id="313199at2157"/>
<dbReference type="NCBIfam" id="TIGR03662">
    <property type="entry name" value="Chlor_Arch_YYY"/>
    <property type="match status" value="1"/>
</dbReference>
<feature type="transmembrane region" description="Helical" evidence="1">
    <location>
        <begin position="121"/>
        <end position="140"/>
    </location>
</feature>
<evidence type="ECO:0000313" key="2">
    <source>
        <dbReference type="EMBL" id="SNQ59619.1"/>
    </source>
</evidence>
<keyword evidence="1" id="KW-0472">Membrane</keyword>
<dbReference type="Pfam" id="PF10060">
    <property type="entry name" value="DUF2298"/>
    <property type="match status" value="1"/>
</dbReference>
<feature type="transmembrane region" description="Helical" evidence="1">
    <location>
        <begin position="44"/>
        <end position="69"/>
    </location>
</feature>
<feature type="transmembrane region" description="Helical" evidence="1">
    <location>
        <begin position="377"/>
        <end position="397"/>
    </location>
</feature>
<gene>
    <name evidence="2" type="ORF">MNV_1240017</name>
</gene>
<accession>A0A284VK90</accession>
<dbReference type="Proteomes" id="UP000218615">
    <property type="component" value="Unassembled WGS sequence"/>
</dbReference>
<dbReference type="InterPro" id="IPR018746">
    <property type="entry name" value="DUF2298"/>
</dbReference>
<feature type="transmembrane region" description="Helical" evidence="1">
    <location>
        <begin position="311"/>
        <end position="329"/>
    </location>
</feature>
<dbReference type="PANTHER" id="PTHR10790">
    <property type="entry name" value="TPR-DOMAIN CONTAINING PROTEIN"/>
    <property type="match status" value="1"/>
</dbReference>
<evidence type="ECO:0000313" key="3">
    <source>
        <dbReference type="Proteomes" id="UP000218615"/>
    </source>
</evidence>
<sequence>MAVLTKLSGIPSNITYNLAIPMFFALTTQAAYGAGYNLTRRSFYGITGALFVAVSGIMSGFLQLAVYLVPVSRGFIHYTPLQVPDIQQWLLKFNFWDSISIIPQTFNFYPYHTFAHGYLHAHMMSIPFQVMLITIGLGLFRAEKIGRWDILLLSLTIGFFAGLSIWEYPTYLLFVYLIFVFTRKKEALNLSTRIAALSIILYLPYYLTRNSGGFIGILPVPESTSLLDFLQVFALFVFLLLSFLFVYCWQHREKYEGTHRKIILFGAVMPPVVLVSGVAFRSQVLPLLALIALISFYGIKRFEGHDEKFTLLLVLLGSLVAVFPEILYIMDAMPVARFNTIMKLHLQVWVLWGIASSYAIYYILGQDRAGRFKIMTIAIWSVAVIFMVFASLVHPVASTTSWTSGTTFFGSSTRGTLDGTAYVSKENIDDYRAVRWINRNITGMPVILEAPGSAYTYSSRISTLTGLPTVIGWTSHEIIWGNSWDKVDERVRDVNTTYSTTEKEKAVELLRKYNVQYVYVGDIEKDKYPRTGLQKFDDDKLFELVYNDSVRIYKIK</sequence>
<name>A0A284VK90_9EURY</name>
<feature type="transmembrane region" description="Helical" evidence="1">
    <location>
        <begin position="14"/>
        <end position="32"/>
    </location>
</feature>
<feature type="transmembrane region" description="Helical" evidence="1">
    <location>
        <begin position="227"/>
        <end position="249"/>
    </location>
</feature>
<protein>
    <submittedName>
        <fullName evidence="2">Putative YYY membrane protein</fullName>
    </submittedName>
</protein>
<feature type="transmembrane region" description="Helical" evidence="1">
    <location>
        <begin position="261"/>
        <end position="278"/>
    </location>
</feature>
<dbReference type="AlphaFoldDB" id="A0A284VK90"/>
<evidence type="ECO:0000256" key="1">
    <source>
        <dbReference type="SAM" id="Phobius"/>
    </source>
</evidence>
<dbReference type="EMBL" id="FZMP01000029">
    <property type="protein sequence ID" value="SNQ59619.1"/>
    <property type="molecule type" value="Genomic_DNA"/>
</dbReference>
<keyword evidence="1" id="KW-0812">Transmembrane</keyword>
<dbReference type="PANTHER" id="PTHR10790:SF51">
    <property type="entry name" value="TETRATRICOPEPTIDE REPEAT PROTEIN"/>
    <property type="match status" value="1"/>
</dbReference>
<feature type="transmembrane region" description="Helical" evidence="1">
    <location>
        <begin position="284"/>
        <end position="299"/>
    </location>
</feature>
<proteinExistence type="predicted"/>
<keyword evidence="3" id="KW-1185">Reference proteome</keyword>
<feature type="transmembrane region" description="Helical" evidence="1">
    <location>
        <begin position="349"/>
        <end position="365"/>
    </location>
</feature>
<feature type="transmembrane region" description="Helical" evidence="1">
    <location>
        <begin position="152"/>
        <end position="178"/>
    </location>
</feature>
<reference evidence="3" key="1">
    <citation type="submission" date="2017-06" db="EMBL/GenBank/DDBJ databases">
        <authorList>
            <person name="Cremers G."/>
        </authorList>
    </citation>
    <scope>NUCLEOTIDE SEQUENCE [LARGE SCALE GENOMIC DNA]</scope>
</reference>
<keyword evidence="1" id="KW-1133">Transmembrane helix</keyword>
<feature type="transmembrane region" description="Helical" evidence="1">
    <location>
        <begin position="190"/>
        <end position="207"/>
    </location>
</feature>